<dbReference type="PANTHER" id="PTHR12080">
    <property type="entry name" value="SIGNALING LYMPHOCYTIC ACTIVATION MOLECULE"/>
    <property type="match status" value="1"/>
</dbReference>
<name>A0A7J8BCX5_ROUAE</name>
<keyword evidence="5" id="KW-0812">Transmembrane</keyword>
<reference evidence="7 8" key="1">
    <citation type="journal article" date="2020" name="Nature">
        <title>Six reference-quality genomes reveal evolution of bat adaptations.</title>
        <authorList>
            <person name="Jebb D."/>
            <person name="Huang Z."/>
            <person name="Pippel M."/>
            <person name="Hughes G.M."/>
            <person name="Lavrichenko K."/>
            <person name="Devanna P."/>
            <person name="Winkler S."/>
            <person name="Jermiin L.S."/>
            <person name="Skirmuntt E.C."/>
            <person name="Katzourakis A."/>
            <person name="Burkitt-Gray L."/>
            <person name="Ray D.A."/>
            <person name="Sullivan K.A.M."/>
            <person name="Roscito J.G."/>
            <person name="Kirilenko B.M."/>
            <person name="Davalos L.M."/>
            <person name="Corthals A.P."/>
            <person name="Power M.L."/>
            <person name="Jones G."/>
            <person name="Ransome R.D."/>
            <person name="Dechmann D.K.N."/>
            <person name="Locatelli A.G."/>
            <person name="Puechmaille S.J."/>
            <person name="Fedrigo O."/>
            <person name="Jarvis E.D."/>
            <person name="Hiller M."/>
            <person name="Vernes S.C."/>
            <person name="Myers E.W."/>
            <person name="Teeling E.C."/>
        </authorList>
    </citation>
    <scope>NUCLEOTIDE SEQUENCE [LARGE SCALE GENOMIC DNA]</scope>
    <source>
        <strain evidence="7">MRouAeg1</strain>
        <tissue evidence="7">Muscle</tissue>
    </source>
</reference>
<protein>
    <submittedName>
        <fullName evidence="7">CD58 molecule</fullName>
    </submittedName>
</protein>
<dbReference type="EMBL" id="JACASE010000017">
    <property type="protein sequence ID" value="KAF6396361.1"/>
    <property type="molecule type" value="Genomic_DNA"/>
</dbReference>
<evidence type="ECO:0000256" key="4">
    <source>
        <dbReference type="ARBA" id="ARBA00023180"/>
    </source>
</evidence>
<evidence type="ECO:0000256" key="5">
    <source>
        <dbReference type="SAM" id="Phobius"/>
    </source>
</evidence>
<evidence type="ECO:0000313" key="7">
    <source>
        <dbReference type="EMBL" id="KAF6396361.1"/>
    </source>
</evidence>
<dbReference type="AlphaFoldDB" id="A0A7J8BCX5"/>
<comment type="subcellular location">
    <subcellularLocation>
        <location evidence="1">Membrane</location>
    </subcellularLocation>
</comment>
<dbReference type="InterPro" id="IPR013783">
    <property type="entry name" value="Ig-like_fold"/>
</dbReference>
<feature type="signal peptide" evidence="6">
    <location>
        <begin position="1"/>
        <end position="28"/>
    </location>
</feature>
<gene>
    <name evidence="7" type="ORF">HJG63_002475</name>
</gene>
<evidence type="ECO:0000256" key="6">
    <source>
        <dbReference type="SAM" id="SignalP"/>
    </source>
</evidence>
<dbReference type="Gene3D" id="2.60.40.10">
    <property type="entry name" value="Immunoglobulins"/>
    <property type="match status" value="1"/>
</dbReference>
<accession>A0A7J8BCX5</accession>
<keyword evidence="8" id="KW-1185">Reference proteome</keyword>
<dbReference type="GO" id="GO:0009986">
    <property type="term" value="C:cell surface"/>
    <property type="evidence" value="ECO:0007669"/>
    <property type="project" value="TreeGrafter"/>
</dbReference>
<proteinExistence type="predicted"/>
<dbReference type="Proteomes" id="UP000593571">
    <property type="component" value="Unassembled WGS sequence"/>
</dbReference>
<feature type="transmembrane region" description="Helical" evidence="5">
    <location>
        <begin position="216"/>
        <end position="236"/>
    </location>
</feature>
<dbReference type="GO" id="GO:0016020">
    <property type="term" value="C:membrane"/>
    <property type="evidence" value="ECO:0007669"/>
    <property type="project" value="UniProtKB-SubCell"/>
</dbReference>
<dbReference type="OrthoDB" id="9427418at2759"/>
<sequence length="248" mass="28100">MAAGVLAGRHFRVLSLVCLWRWIVLTSCDVPWRYGAVNGSVTLDVPGSTSFEDIMWRQDRNKVTEWRRNDVETTYPPFRGRISLNKTTGALTIFNLQPSDGAEYEFESSGRTMTRYVLKVLEPLPSPTLNCTSTGENITVSCEIPEDYESHQAPIRYSWSCPLAQCNNSPEPTMSFQKKDGFLQKILCTVSNPLVNKTSSIYLETCVPGDRSRSRYGLIALPIAAIFIFPFVRYFLKYGRNPRRTDSS</sequence>
<keyword evidence="2 6" id="KW-0732">Signal</keyword>
<dbReference type="SUPFAM" id="SSF48726">
    <property type="entry name" value="Immunoglobulin"/>
    <property type="match status" value="1"/>
</dbReference>
<evidence type="ECO:0000256" key="2">
    <source>
        <dbReference type="ARBA" id="ARBA00022729"/>
    </source>
</evidence>
<dbReference type="PANTHER" id="PTHR12080:SF55">
    <property type="entry name" value="LYMPHOCYTE FUNCTION-ASSOCIATED ANTIGEN 3"/>
    <property type="match status" value="1"/>
</dbReference>
<comment type="caution">
    <text evidence="7">The sequence shown here is derived from an EMBL/GenBank/DDBJ whole genome shotgun (WGS) entry which is preliminary data.</text>
</comment>
<dbReference type="InterPro" id="IPR015631">
    <property type="entry name" value="CD2/SLAM_rcpt"/>
</dbReference>
<evidence type="ECO:0000313" key="8">
    <source>
        <dbReference type="Proteomes" id="UP000593571"/>
    </source>
</evidence>
<dbReference type="InterPro" id="IPR036179">
    <property type="entry name" value="Ig-like_dom_sf"/>
</dbReference>
<keyword evidence="3 5" id="KW-0472">Membrane</keyword>
<evidence type="ECO:0000256" key="3">
    <source>
        <dbReference type="ARBA" id="ARBA00023136"/>
    </source>
</evidence>
<organism evidence="7 8">
    <name type="scientific">Rousettus aegyptiacus</name>
    <name type="common">Egyptian fruit bat</name>
    <name type="synonym">Pteropus aegyptiacus</name>
    <dbReference type="NCBI Taxonomy" id="9407"/>
    <lineage>
        <taxon>Eukaryota</taxon>
        <taxon>Metazoa</taxon>
        <taxon>Chordata</taxon>
        <taxon>Craniata</taxon>
        <taxon>Vertebrata</taxon>
        <taxon>Euteleostomi</taxon>
        <taxon>Mammalia</taxon>
        <taxon>Eutheria</taxon>
        <taxon>Laurasiatheria</taxon>
        <taxon>Chiroptera</taxon>
        <taxon>Yinpterochiroptera</taxon>
        <taxon>Pteropodoidea</taxon>
        <taxon>Pteropodidae</taxon>
        <taxon>Rousettinae</taxon>
        <taxon>Rousettus</taxon>
    </lineage>
</organism>
<keyword evidence="4" id="KW-0325">Glycoprotein</keyword>
<dbReference type="GO" id="GO:0005102">
    <property type="term" value="F:signaling receptor binding"/>
    <property type="evidence" value="ECO:0007669"/>
    <property type="project" value="TreeGrafter"/>
</dbReference>
<feature type="chain" id="PRO_5029580752" evidence="6">
    <location>
        <begin position="29"/>
        <end position="248"/>
    </location>
</feature>
<keyword evidence="5" id="KW-1133">Transmembrane helix</keyword>
<evidence type="ECO:0000256" key="1">
    <source>
        <dbReference type="ARBA" id="ARBA00004370"/>
    </source>
</evidence>